<dbReference type="Proteomes" id="UP000045782">
    <property type="component" value="Unassembled WGS sequence"/>
</dbReference>
<feature type="region of interest" description="Disordered" evidence="1">
    <location>
        <begin position="366"/>
        <end position="398"/>
    </location>
</feature>
<evidence type="ECO:0000313" key="5">
    <source>
        <dbReference type="Proteomes" id="UP000045782"/>
    </source>
</evidence>
<reference evidence="4 5" key="1">
    <citation type="submission" date="2015-03" db="EMBL/GenBank/DDBJ databases">
        <authorList>
            <person name="Murphy D."/>
        </authorList>
    </citation>
    <scope>NUCLEOTIDE SEQUENCE [LARGE SCALE GENOMIC DNA]</scope>
    <source>
        <strain evidence="4 5">PAP088</strain>
    </source>
</reference>
<feature type="compositionally biased region" description="Pro residues" evidence="1">
    <location>
        <begin position="381"/>
        <end position="398"/>
    </location>
</feature>
<dbReference type="PROSITE" id="PS51257">
    <property type="entry name" value="PROKAR_LIPOPROTEIN"/>
    <property type="match status" value="1"/>
</dbReference>
<name>A0A0U0ZIA6_9MYCO</name>
<dbReference type="RefSeq" id="WP_005057815.1">
    <property type="nucleotide sequence ID" value="NZ_CP014951.1"/>
</dbReference>
<protein>
    <submittedName>
        <fullName evidence="4">Putative Mce family protein</fullName>
    </submittedName>
</protein>
<dbReference type="Pfam" id="PF02470">
    <property type="entry name" value="MlaD"/>
    <property type="match status" value="1"/>
</dbReference>
<dbReference type="InterPro" id="IPR003399">
    <property type="entry name" value="Mce/MlaD"/>
</dbReference>
<feature type="domain" description="Mammalian cell entry C-terminal" evidence="3">
    <location>
        <begin position="123"/>
        <end position="258"/>
    </location>
</feature>
<dbReference type="PANTHER" id="PTHR33371">
    <property type="entry name" value="INTERMEMBRANE PHOSPHOLIPID TRANSPORT SYSTEM BINDING PROTEIN MLAD-RELATED"/>
    <property type="match status" value="1"/>
</dbReference>
<dbReference type="EMBL" id="CSWP01000001">
    <property type="protein sequence ID" value="CPV34623.1"/>
    <property type="molecule type" value="Genomic_DNA"/>
</dbReference>
<dbReference type="InterPro" id="IPR052336">
    <property type="entry name" value="MlaD_Phospholipid_Transporter"/>
</dbReference>
<evidence type="ECO:0000256" key="1">
    <source>
        <dbReference type="SAM" id="MobiDB-lite"/>
    </source>
</evidence>
<dbReference type="Pfam" id="PF11887">
    <property type="entry name" value="Mce4_CUP1"/>
    <property type="match status" value="1"/>
</dbReference>
<evidence type="ECO:0000259" key="3">
    <source>
        <dbReference type="Pfam" id="PF11887"/>
    </source>
</evidence>
<proteinExistence type="predicted"/>
<dbReference type="AlphaFoldDB" id="A0A0U0ZIA6"/>
<gene>
    <name evidence="4" type="ORF">ERS075579_00581</name>
</gene>
<feature type="domain" description="Mce/MlaD" evidence="2">
    <location>
        <begin position="39"/>
        <end position="114"/>
    </location>
</feature>
<organism evidence="4 5">
    <name type="scientific">Mycobacteroides abscessus</name>
    <dbReference type="NCBI Taxonomy" id="36809"/>
    <lineage>
        <taxon>Bacteria</taxon>
        <taxon>Bacillati</taxon>
        <taxon>Actinomycetota</taxon>
        <taxon>Actinomycetes</taxon>
        <taxon>Mycobacteriales</taxon>
        <taxon>Mycobacteriaceae</taxon>
        <taxon>Mycobacteroides</taxon>
    </lineage>
</organism>
<evidence type="ECO:0000313" key="4">
    <source>
        <dbReference type="EMBL" id="CPV34623.1"/>
    </source>
</evidence>
<dbReference type="InterPro" id="IPR024516">
    <property type="entry name" value="Mce_C"/>
</dbReference>
<dbReference type="PANTHER" id="PTHR33371:SF15">
    <property type="entry name" value="LIPOPROTEIN LPRN"/>
    <property type="match status" value="1"/>
</dbReference>
<accession>A0A0U0ZIA6</accession>
<evidence type="ECO:0000259" key="2">
    <source>
        <dbReference type="Pfam" id="PF02470"/>
    </source>
</evidence>
<sequence length="398" mass="40967">MMKHTAPLAFIVTGALLSGCSTNGLSSLPLPAPSAGRGGYALTALFTNALNLPDKAKVKLAGADIGYVESMMTRNYVAVVTLRIMDGVQLPIGSTAQLRSATPLGDVFVSLAPPLDALPAGPSLKQGDTIGLESTAAASTVESVMSSAALMINGGAVRNLTNIVNGLGKATGDQGHAFGNLINDSNRLLAKIDSRSTQLDAAITNISQLSVRLESKRTALSEMMKAAGPATETVSENTQGIIDLALQVGGASNQLSKFPSIAGTDQGTRSVIADLNDVAGALNDVVVSPDTKLSDLSRLLPVLVKMTSGDSIPLNAQIDKIALGSIPDIGFKGDPGFHGPKRYDWAKLVGSVKYTLWRLQERVVGQGPDSSLGSAGALPEPGSPQGPITPAPEQSPPR</sequence>
<dbReference type="GO" id="GO:0005576">
    <property type="term" value="C:extracellular region"/>
    <property type="evidence" value="ECO:0007669"/>
    <property type="project" value="TreeGrafter"/>
</dbReference>